<keyword evidence="1 3" id="KW-0378">Hydrolase</keyword>
<dbReference type="GO" id="GO:0004342">
    <property type="term" value="F:glucosamine-6-phosphate deaminase activity"/>
    <property type="evidence" value="ECO:0007669"/>
    <property type="project" value="UniProtKB-EC"/>
</dbReference>
<dbReference type="CDD" id="cd01399">
    <property type="entry name" value="GlcN6P_deaminase"/>
    <property type="match status" value="1"/>
</dbReference>
<comment type="pathway">
    <text evidence="3">Amino-sugar metabolism; N-acetylneuraminate degradation; D-fructose 6-phosphate from N-acetylneuraminate: step 5/5.</text>
</comment>
<evidence type="ECO:0000256" key="1">
    <source>
        <dbReference type="ARBA" id="ARBA00022801"/>
    </source>
</evidence>
<evidence type="ECO:0000313" key="6">
    <source>
        <dbReference type="Proteomes" id="UP001597221"/>
    </source>
</evidence>
<dbReference type="PANTHER" id="PTHR11280:SF5">
    <property type="entry name" value="GLUCOSAMINE-6-PHOSPHATE ISOMERASE"/>
    <property type="match status" value="1"/>
</dbReference>
<dbReference type="Gene3D" id="3.40.50.1360">
    <property type="match status" value="1"/>
</dbReference>
<dbReference type="PANTHER" id="PTHR11280">
    <property type="entry name" value="GLUCOSAMINE-6-PHOSPHATE ISOMERASE"/>
    <property type="match status" value="1"/>
</dbReference>
<dbReference type="PROSITE" id="PS01161">
    <property type="entry name" value="GLC_GALNAC_ISOMERASE"/>
    <property type="match status" value="1"/>
</dbReference>
<feature type="active site" description="For ring-opening step" evidence="3">
    <location>
        <position position="143"/>
    </location>
</feature>
<keyword evidence="2 3" id="KW-0119">Carbohydrate metabolism</keyword>
<gene>
    <name evidence="3 5" type="primary">nagB</name>
    <name evidence="5" type="ORF">ACFSBH_07390</name>
</gene>
<comment type="caution">
    <text evidence="5">The sequence shown here is derived from an EMBL/GenBank/DDBJ whole genome shotgun (WGS) entry which is preliminary data.</text>
</comment>
<comment type="catalytic activity">
    <reaction evidence="3">
        <text>alpha-D-glucosamine 6-phosphate + H2O = beta-D-fructose 6-phosphate + NH4(+)</text>
        <dbReference type="Rhea" id="RHEA:12172"/>
        <dbReference type="ChEBI" id="CHEBI:15377"/>
        <dbReference type="ChEBI" id="CHEBI:28938"/>
        <dbReference type="ChEBI" id="CHEBI:57634"/>
        <dbReference type="ChEBI" id="CHEBI:75989"/>
        <dbReference type="EC" id="3.5.99.6"/>
    </reaction>
</comment>
<reference evidence="6" key="1">
    <citation type="journal article" date="2019" name="Int. J. Syst. Evol. Microbiol.">
        <title>The Global Catalogue of Microorganisms (GCM) 10K type strain sequencing project: providing services to taxonomists for standard genome sequencing and annotation.</title>
        <authorList>
            <consortium name="The Broad Institute Genomics Platform"/>
            <consortium name="The Broad Institute Genome Sequencing Center for Infectious Disease"/>
            <person name="Wu L."/>
            <person name="Ma J."/>
        </authorList>
    </citation>
    <scope>NUCLEOTIDE SEQUENCE [LARGE SCALE GENOMIC DNA]</scope>
    <source>
        <strain evidence="6">CGMCC 1.12376</strain>
    </source>
</reference>
<comment type="function">
    <text evidence="3">Catalyzes the reversible isomerization-deamination of glucosamine 6-phosphate (GlcN6P) to form fructose 6-phosphate (Fru6P) and ammonium ion.</text>
</comment>
<sequence length="246" mass="27614">MHIIRVKDYDALSEKACNYVVNQIRKLDKPVLGLATGSTPEGLYERLIDAYRKEKVTFKNVKTFNLDEYAGLEKKNSNSYYFYMKDKLFNHVDIEMNHVQLPNGDVSDIEIECSRYEKKIREAGHIDLQLLGLGLNGHIGFNEPGSSFSSRTHIVELDVSTREANARFFDSMKNVPTQAITMGIGTIMESKEILLLVSGKKKAEAVKQLLEGEISESFPATVLRNHEKVTMIADEGALSLVASLPL</sequence>
<dbReference type="InterPro" id="IPR006148">
    <property type="entry name" value="Glc/Gal-6P_isomerase"/>
</dbReference>
<accession>A0ABW4HQX1</accession>
<evidence type="ECO:0000313" key="5">
    <source>
        <dbReference type="EMBL" id="MFD1607472.1"/>
    </source>
</evidence>
<feature type="active site" description="For ring-opening step" evidence="3">
    <location>
        <position position="136"/>
    </location>
</feature>
<evidence type="ECO:0000256" key="3">
    <source>
        <dbReference type="HAMAP-Rule" id="MF_01241"/>
    </source>
</evidence>
<name>A0ABW4HQX1_9BACI</name>
<dbReference type="EC" id="3.5.99.6" evidence="3"/>
<dbReference type="HAMAP" id="MF_01241">
    <property type="entry name" value="GlcN6P_deamin"/>
    <property type="match status" value="1"/>
</dbReference>
<dbReference type="SUPFAM" id="SSF100950">
    <property type="entry name" value="NagB/RpiA/CoA transferase-like"/>
    <property type="match status" value="1"/>
</dbReference>
<comment type="similarity">
    <text evidence="3">Belongs to the glucosamine/galactosamine-6-phosphate isomerase family. NagB subfamily.</text>
</comment>
<dbReference type="EMBL" id="JBHUDE010000036">
    <property type="protein sequence ID" value="MFD1607472.1"/>
    <property type="molecule type" value="Genomic_DNA"/>
</dbReference>
<dbReference type="InterPro" id="IPR018321">
    <property type="entry name" value="Glucosamine6P_isomerase_CS"/>
</dbReference>
<evidence type="ECO:0000256" key="2">
    <source>
        <dbReference type="ARBA" id="ARBA00023277"/>
    </source>
</evidence>
<dbReference type="NCBIfam" id="TIGR00502">
    <property type="entry name" value="nagB"/>
    <property type="match status" value="1"/>
</dbReference>
<dbReference type="InterPro" id="IPR037171">
    <property type="entry name" value="NagB/RpiA_transferase-like"/>
</dbReference>
<feature type="domain" description="Glucosamine/galactosamine-6-phosphate isomerase" evidence="4">
    <location>
        <begin position="9"/>
        <end position="229"/>
    </location>
</feature>
<feature type="active site" description="Proton acceptor; for ring-opening step" evidence="3">
    <location>
        <position position="138"/>
    </location>
</feature>
<proteinExistence type="inferred from homology"/>
<dbReference type="RefSeq" id="WP_379596863.1">
    <property type="nucleotide sequence ID" value="NZ_JBHUDE010000036.1"/>
</dbReference>
<evidence type="ECO:0000259" key="4">
    <source>
        <dbReference type="Pfam" id="PF01182"/>
    </source>
</evidence>
<dbReference type="Pfam" id="PF01182">
    <property type="entry name" value="Glucosamine_iso"/>
    <property type="match status" value="1"/>
</dbReference>
<feature type="active site" description="Proton acceptor; for enolization step" evidence="3">
    <location>
        <position position="67"/>
    </location>
</feature>
<dbReference type="InterPro" id="IPR004547">
    <property type="entry name" value="Glucosamine6P_isomerase"/>
</dbReference>
<protein>
    <recommendedName>
        <fullName evidence="3">Glucosamine-6-phosphate deaminase</fullName>
        <ecNumber evidence="3">3.5.99.6</ecNumber>
    </recommendedName>
    <alternativeName>
        <fullName evidence="3">GlcN6P deaminase</fullName>
        <shortName evidence="3">GNPDA</shortName>
    </alternativeName>
    <alternativeName>
        <fullName evidence="3">Glucosamine-6-phosphate isomerase</fullName>
    </alternativeName>
</protein>
<organism evidence="5 6">
    <name type="scientific">Oceanobacillus luteolus</name>
    <dbReference type="NCBI Taxonomy" id="1274358"/>
    <lineage>
        <taxon>Bacteria</taxon>
        <taxon>Bacillati</taxon>
        <taxon>Bacillota</taxon>
        <taxon>Bacilli</taxon>
        <taxon>Bacillales</taxon>
        <taxon>Bacillaceae</taxon>
        <taxon>Oceanobacillus</taxon>
    </lineage>
</organism>
<dbReference type="Proteomes" id="UP001597221">
    <property type="component" value="Unassembled WGS sequence"/>
</dbReference>
<keyword evidence="6" id="KW-1185">Reference proteome</keyword>
<comment type="caution">
    <text evidence="3">Lacks conserved residue(s) required for the propagation of feature annotation.</text>
</comment>